<dbReference type="EMBL" id="CACRUK010000029">
    <property type="protein sequence ID" value="VYU35940.1"/>
    <property type="molecule type" value="Genomic_DNA"/>
</dbReference>
<dbReference type="RefSeq" id="WP_156729791.1">
    <property type="nucleotide sequence ID" value="NZ_CACRUK010000029.1"/>
</dbReference>
<accession>A0A6N3E4K2</accession>
<name>A0A6N3E4K2_MEDGN</name>
<protein>
    <submittedName>
        <fullName evidence="1">Uncharacterized protein</fullName>
    </submittedName>
</protein>
<dbReference type="AlphaFoldDB" id="A0A6N3E4K2"/>
<proteinExistence type="predicted"/>
<sequence length="182" mass="21426">MKVVELRAERAKIYEFFDKTHHYFSSTDNREMNYCGKVKNKNDKVLKENYETDKALLERLDKINNILMESDANTYIDVHGKHLSIATARMYLAELSTEDYYTRHTIGSDCEDMFIPAAGLDSNLQDNFYFNCLVEKDAEVILDPMHLKDKRTEFENKRKSWKYDLFVKVVMSDSTTEVSFIE</sequence>
<reference evidence="1" key="1">
    <citation type="submission" date="2019-11" db="EMBL/GenBank/DDBJ databases">
        <authorList>
            <person name="Feng L."/>
        </authorList>
    </citation>
    <scope>NUCLEOTIDE SEQUENCE</scope>
    <source>
        <strain evidence="1">RgnavusLFYP19</strain>
    </source>
</reference>
<organism evidence="1">
    <name type="scientific">Mediterraneibacter gnavus</name>
    <name type="common">Ruminococcus gnavus</name>
    <dbReference type="NCBI Taxonomy" id="33038"/>
    <lineage>
        <taxon>Bacteria</taxon>
        <taxon>Bacillati</taxon>
        <taxon>Bacillota</taxon>
        <taxon>Clostridia</taxon>
        <taxon>Lachnospirales</taxon>
        <taxon>Lachnospiraceae</taxon>
        <taxon>Mediterraneibacter</taxon>
    </lineage>
</organism>
<gene>
    <name evidence="1" type="ORF">RGLFYP19_01997</name>
</gene>
<evidence type="ECO:0000313" key="1">
    <source>
        <dbReference type="EMBL" id="VYU35940.1"/>
    </source>
</evidence>